<evidence type="ECO:0000313" key="4">
    <source>
        <dbReference type="Proteomes" id="UP000254711"/>
    </source>
</evidence>
<comment type="caution">
    <text evidence="3">The sequence shown here is derived from an EMBL/GenBank/DDBJ whole genome shotgun (WGS) entry which is preliminary data.</text>
</comment>
<keyword evidence="2" id="KW-0812">Transmembrane</keyword>
<feature type="compositionally biased region" description="Low complexity" evidence="1">
    <location>
        <begin position="192"/>
        <end position="207"/>
    </location>
</feature>
<accession>A0A370K908</accession>
<keyword evidence="4" id="KW-1185">Reference proteome</keyword>
<feature type="transmembrane region" description="Helical" evidence="2">
    <location>
        <begin position="151"/>
        <end position="172"/>
    </location>
</feature>
<dbReference type="EMBL" id="QQSY01000002">
    <property type="protein sequence ID" value="RDI98927.1"/>
    <property type="molecule type" value="Genomic_DNA"/>
</dbReference>
<gene>
    <name evidence="3" type="ORF">DVT68_10550</name>
</gene>
<feature type="region of interest" description="Disordered" evidence="1">
    <location>
        <begin position="183"/>
        <end position="207"/>
    </location>
</feature>
<dbReference type="RefSeq" id="WP_114825014.1">
    <property type="nucleotide sequence ID" value="NZ_QQSY01000002.1"/>
</dbReference>
<proteinExistence type="predicted"/>
<dbReference type="AlphaFoldDB" id="A0A370K908"/>
<keyword evidence="2" id="KW-0472">Membrane</keyword>
<organism evidence="3 4">
    <name type="scientific">Dyella solisilvae</name>
    <dbReference type="NCBI Taxonomy" id="1920168"/>
    <lineage>
        <taxon>Bacteria</taxon>
        <taxon>Pseudomonadati</taxon>
        <taxon>Pseudomonadota</taxon>
        <taxon>Gammaproteobacteria</taxon>
        <taxon>Lysobacterales</taxon>
        <taxon>Rhodanobacteraceae</taxon>
        <taxon>Dyella</taxon>
    </lineage>
</organism>
<dbReference type="Proteomes" id="UP000254711">
    <property type="component" value="Unassembled WGS sequence"/>
</dbReference>
<evidence type="ECO:0000256" key="1">
    <source>
        <dbReference type="SAM" id="MobiDB-lite"/>
    </source>
</evidence>
<evidence type="ECO:0000256" key="2">
    <source>
        <dbReference type="SAM" id="Phobius"/>
    </source>
</evidence>
<keyword evidence="2" id="KW-1133">Transmembrane helix</keyword>
<feature type="transmembrane region" description="Helical" evidence="2">
    <location>
        <begin position="90"/>
        <end position="115"/>
    </location>
</feature>
<name>A0A370K908_9GAMM</name>
<reference evidence="3 4" key="1">
    <citation type="submission" date="2018-07" db="EMBL/GenBank/DDBJ databases">
        <title>Dyella solisilvae sp. nov., isolated from the pine and broad-leaved mixed forest soil.</title>
        <authorList>
            <person name="Gao Z."/>
            <person name="Qiu L."/>
        </authorList>
    </citation>
    <scope>NUCLEOTIDE SEQUENCE [LARGE SCALE GENOMIC DNA]</scope>
    <source>
        <strain evidence="3 4">DHG54</strain>
    </source>
</reference>
<evidence type="ECO:0000313" key="3">
    <source>
        <dbReference type="EMBL" id="RDI98927.1"/>
    </source>
</evidence>
<protein>
    <submittedName>
        <fullName evidence="3">Uncharacterized protein</fullName>
    </submittedName>
</protein>
<sequence>MTVDRAFPAAKALLLTALAICAIGAAFSLITYLRAAPGPYDAGTKDWVQACSADRVHAPAVCGFTKDLLVANLRVQEKVGDANLRRETWIWHHVASMMIFFVVTGAFIIALYLAYLQFVREGQGVAPAVDGQPDPRRFVAKFFGMEFDSSGVGLSVLVMAFAFFLAYLAWVYPVTQLEVTNPSGPPTGKVPASAASAATTQTAAKSP</sequence>